<organism evidence="2 3">
    <name type="scientific">Drosophila kikkawai</name>
    <name type="common">Fruit fly</name>
    <dbReference type="NCBI Taxonomy" id="30033"/>
    <lineage>
        <taxon>Eukaryota</taxon>
        <taxon>Metazoa</taxon>
        <taxon>Ecdysozoa</taxon>
        <taxon>Arthropoda</taxon>
        <taxon>Hexapoda</taxon>
        <taxon>Insecta</taxon>
        <taxon>Pterygota</taxon>
        <taxon>Neoptera</taxon>
        <taxon>Endopterygota</taxon>
        <taxon>Diptera</taxon>
        <taxon>Brachycera</taxon>
        <taxon>Muscomorpha</taxon>
        <taxon>Ephydroidea</taxon>
        <taxon>Drosophilidae</taxon>
        <taxon>Drosophila</taxon>
        <taxon>Sophophora</taxon>
    </lineage>
</organism>
<dbReference type="AlphaFoldDB" id="A0A6P4I1B1"/>
<dbReference type="GeneID" id="108074929"/>
<feature type="region of interest" description="Disordered" evidence="1">
    <location>
        <begin position="1"/>
        <end position="36"/>
    </location>
</feature>
<keyword evidence="2" id="KW-1185">Reference proteome</keyword>
<evidence type="ECO:0000313" key="2">
    <source>
        <dbReference type="Proteomes" id="UP001652661"/>
    </source>
</evidence>
<evidence type="ECO:0000256" key="1">
    <source>
        <dbReference type="SAM" id="MobiDB-lite"/>
    </source>
</evidence>
<feature type="region of interest" description="Disordered" evidence="1">
    <location>
        <begin position="71"/>
        <end position="90"/>
    </location>
</feature>
<proteinExistence type="predicted"/>
<dbReference type="Proteomes" id="UP001652661">
    <property type="component" value="Chromosome X"/>
</dbReference>
<accession>A0A6P4I1B1</accession>
<name>A0A6P4I1B1_DROKI</name>
<gene>
    <name evidence="3" type="primary">LOC108074929</name>
</gene>
<feature type="compositionally biased region" description="Pro residues" evidence="1">
    <location>
        <begin position="1"/>
        <end position="12"/>
    </location>
</feature>
<evidence type="ECO:0000313" key="3">
    <source>
        <dbReference type="RefSeq" id="XP_017022647.1"/>
    </source>
</evidence>
<reference evidence="3" key="1">
    <citation type="submission" date="2025-08" db="UniProtKB">
        <authorList>
            <consortium name="RefSeq"/>
        </authorList>
    </citation>
    <scope>IDENTIFICATION</scope>
    <source>
        <strain evidence="3">14028-0561.14</strain>
        <tissue evidence="3">Whole fly</tissue>
    </source>
</reference>
<protein>
    <submittedName>
        <fullName evidence="3">Uncharacterized protein</fullName>
    </submittedName>
</protein>
<feature type="compositionally biased region" description="Basic and acidic residues" evidence="1">
    <location>
        <begin position="79"/>
        <end position="90"/>
    </location>
</feature>
<dbReference type="RefSeq" id="XP_017022647.1">
    <property type="nucleotide sequence ID" value="XM_017167158.2"/>
</dbReference>
<feature type="compositionally biased region" description="Basic and acidic residues" evidence="1">
    <location>
        <begin position="14"/>
        <end position="36"/>
    </location>
</feature>
<sequence length="90" mass="10181">MDPPPSTPPFPPTKNKDEFQRRSTEEEQAQSRDRRASVHYATIGEFLASLKNVQDKALGLEDYLRAVRCPEQQPLGDGDPVRESQEQGKN</sequence>